<sequence length="203" mass="22150">MTHDLVTTFTKGNGKNHRWTYKNIDTTLSAHEIKEACELLTTLNIFEQDGVKLFDTVVTAKIVTKKETVIFDKHVENGTSERPAACFPMAGMVGTLPPLATSKAVCKAISEPIPQTVPATGECAPKSGFPTVTLTDGSDNQVNQQSLIKKALPIGATHKNVEQLPTVSESKAWEASSNQVTASPPKPRKRLLQKLFHKSKQQE</sequence>
<evidence type="ECO:0000313" key="4">
    <source>
        <dbReference type="Proteomes" id="UP000013750"/>
    </source>
</evidence>
<comment type="caution">
    <text evidence="2">The sequence shown here is derived from an EMBL/GenBank/DDBJ whole genome shotgun (WGS) entry which is preliminary data.</text>
</comment>
<evidence type="ECO:0000313" key="3">
    <source>
        <dbReference type="EMBL" id="EOW79339.1"/>
    </source>
</evidence>
<dbReference type="Proteomes" id="UP000014160">
    <property type="component" value="Unassembled WGS sequence"/>
</dbReference>
<evidence type="ECO:0000256" key="1">
    <source>
        <dbReference type="SAM" id="MobiDB-lite"/>
    </source>
</evidence>
<protein>
    <recommendedName>
        <fullName evidence="6">DUF2922 family protein</fullName>
    </recommendedName>
</protein>
<dbReference type="OrthoDB" id="2194870at2"/>
<feature type="compositionally biased region" description="Polar residues" evidence="1">
    <location>
        <begin position="167"/>
        <end position="182"/>
    </location>
</feature>
<keyword evidence="5" id="KW-1185">Reference proteome</keyword>
<dbReference type="EMBL" id="ASWH01000002">
    <property type="protein sequence ID" value="EOW79339.1"/>
    <property type="molecule type" value="Genomic_DNA"/>
</dbReference>
<dbReference type="Pfam" id="PF11148">
    <property type="entry name" value="DUF2922"/>
    <property type="match status" value="1"/>
</dbReference>
<evidence type="ECO:0008006" key="6">
    <source>
        <dbReference type="Google" id="ProtNLM"/>
    </source>
</evidence>
<name>R2Y6A4_9ENTE</name>
<dbReference type="InterPro" id="IPR021321">
    <property type="entry name" value="DUF2922"/>
</dbReference>
<reference evidence="2 4" key="1">
    <citation type="submission" date="2013-02" db="EMBL/GenBank/DDBJ databases">
        <title>The Genome Sequence of Enterococcus gilvus ATCC BAA-350.</title>
        <authorList>
            <consortium name="The Broad Institute Genome Sequencing Platform"/>
            <consortium name="The Broad Institute Genome Sequencing Center for Infectious Disease"/>
            <person name="Earl A.M."/>
            <person name="Gilmore M.S."/>
            <person name="Lebreton F."/>
            <person name="Walker B."/>
            <person name="Young S.K."/>
            <person name="Zeng Q."/>
            <person name="Gargeya S."/>
            <person name="Fitzgerald M."/>
            <person name="Haas B."/>
            <person name="Abouelleil A."/>
            <person name="Alvarado L."/>
            <person name="Arachchi H.M."/>
            <person name="Berlin A.M."/>
            <person name="Chapman S.B."/>
            <person name="Dewar J."/>
            <person name="Goldberg J."/>
            <person name="Griggs A."/>
            <person name="Gujja S."/>
            <person name="Hansen M."/>
            <person name="Howarth C."/>
            <person name="Imamovic A."/>
            <person name="Larimer J."/>
            <person name="McCowan C."/>
            <person name="Murphy C."/>
            <person name="Neiman D."/>
            <person name="Pearson M."/>
            <person name="Priest M."/>
            <person name="Roberts A."/>
            <person name="Saif S."/>
            <person name="Shea T."/>
            <person name="Sisk P."/>
            <person name="Sykes S."/>
            <person name="Wortman J."/>
            <person name="Nusbaum C."/>
            <person name="Birren B."/>
        </authorList>
    </citation>
    <scope>NUCLEOTIDE SEQUENCE [LARGE SCALE GENOMIC DNA]</scope>
    <source>
        <strain evidence="2 4">ATCC BAA-350</strain>
    </source>
</reference>
<reference evidence="3 5" key="2">
    <citation type="submission" date="2013-03" db="EMBL/GenBank/DDBJ databases">
        <title>The Genome Sequence of Enterococcus gilvus ATCC BAA-350 (PacBio/Illumina hybrid assembly).</title>
        <authorList>
            <consortium name="The Broad Institute Genomics Platform"/>
            <consortium name="The Broad Institute Genome Sequencing Center for Infectious Disease"/>
            <person name="Earl A."/>
            <person name="Russ C."/>
            <person name="Gilmore M."/>
            <person name="Surin D."/>
            <person name="Walker B."/>
            <person name="Young S."/>
            <person name="Zeng Q."/>
            <person name="Gargeya S."/>
            <person name="Fitzgerald M."/>
            <person name="Haas B."/>
            <person name="Abouelleil A."/>
            <person name="Allen A.W."/>
            <person name="Alvarado L."/>
            <person name="Arachchi H.M."/>
            <person name="Berlin A.M."/>
            <person name="Chapman S.B."/>
            <person name="Gainer-Dewar J."/>
            <person name="Goldberg J."/>
            <person name="Griggs A."/>
            <person name="Gujja S."/>
            <person name="Hansen M."/>
            <person name="Howarth C."/>
            <person name="Imamovic A."/>
            <person name="Ireland A."/>
            <person name="Larimer J."/>
            <person name="McCowan C."/>
            <person name="Murphy C."/>
            <person name="Pearson M."/>
            <person name="Poon T.W."/>
            <person name="Priest M."/>
            <person name="Roberts A."/>
            <person name="Saif S."/>
            <person name="Shea T."/>
            <person name="Sisk P."/>
            <person name="Sykes S."/>
            <person name="Wortman J."/>
            <person name="Nusbaum C."/>
            <person name="Birren B."/>
        </authorList>
    </citation>
    <scope>NUCLEOTIDE SEQUENCE [LARGE SCALE GENOMIC DNA]</scope>
    <source>
        <strain evidence="3 5">ATCC BAA-350</strain>
    </source>
</reference>
<dbReference type="RefSeq" id="WP_010779331.1">
    <property type="nucleotide sequence ID" value="NZ_ASWH01000002.1"/>
</dbReference>
<feature type="region of interest" description="Disordered" evidence="1">
    <location>
        <begin position="167"/>
        <end position="189"/>
    </location>
</feature>
<dbReference type="Proteomes" id="UP000013750">
    <property type="component" value="Unassembled WGS sequence"/>
</dbReference>
<dbReference type="EMBL" id="AJDQ01000004">
    <property type="protein sequence ID" value="EOI57907.1"/>
    <property type="molecule type" value="Genomic_DNA"/>
</dbReference>
<accession>R2Y6A4</accession>
<evidence type="ECO:0000313" key="2">
    <source>
        <dbReference type="EMBL" id="EOI57907.1"/>
    </source>
</evidence>
<evidence type="ECO:0000313" key="5">
    <source>
        <dbReference type="Proteomes" id="UP000014160"/>
    </source>
</evidence>
<organism evidence="2 4">
    <name type="scientific">Enterococcus gilvus ATCC BAA-350</name>
    <dbReference type="NCBI Taxonomy" id="1158614"/>
    <lineage>
        <taxon>Bacteria</taxon>
        <taxon>Bacillati</taxon>
        <taxon>Bacillota</taxon>
        <taxon>Bacilli</taxon>
        <taxon>Lactobacillales</taxon>
        <taxon>Enterococcaceae</taxon>
        <taxon>Enterococcus</taxon>
    </lineage>
</organism>
<dbReference type="AlphaFoldDB" id="R2Y6A4"/>
<gene>
    <name evidence="3" type="ORF">I592_03479</name>
    <name evidence="2" type="ORF">UKC_00882</name>
</gene>
<dbReference type="PATRIC" id="fig|1158614.3.peg.911"/>
<dbReference type="HOGENOM" id="CLU_115338_0_0_9"/>
<proteinExistence type="predicted"/>